<dbReference type="SUPFAM" id="SSF50998">
    <property type="entry name" value="Quinoprotein alcohol dehydrogenase-like"/>
    <property type="match status" value="1"/>
</dbReference>
<accession>A0AAU8DTB7</accession>
<dbReference type="InterPro" id="IPR011047">
    <property type="entry name" value="Quinoprotein_ADH-like_sf"/>
</dbReference>
<keyword evidence="1" id="KW-0732">Signal</keyword>
<dbReference type="EMBL" id="CP159218">
    <property type="protein sequence ID" value="XCG65259.1"/>
    <property type="molecule type" value="Genomic_DNA"/>
</dbReference>
<sequence>MVGSAVLALALTVSAASLVSGASAPVGAAFSPQQRVVAPTVVAATSGSAASPVPGVRFVGSGDWATPNGRSDGSRWNAVERPITVGNVAAVSELWRSDDGFIQSQEEWLAAGELLIFRGGDGMVAVDAATGQRRWEFSGGVQSMTAVGSSLYIRGYRTGVGSTTGVMALDLTSGRTRWSTPTDVNGSPYGTNLVTAGGLLLGTYFDGSVRAFRLSDGRLMWRTAGLFLGQATIDGSTVVVGAALSRDIGLRTPVVLSLRTGKVLWQGSGGGFLRGLTARSGSIWAIAGRYVYRWNTKACLGPDAPRICQPEWVSEPIMYSPGQNATGPIELFAVGTNATTFFARGEPELYKDRVYGWDLFTGALRWSGWIPRQSELVLSGTQLLAESSVGNEEVPRAEVVTVYATAVCTDCVPLTGAIIPSAGADGSDRPTGIIVGNGRLHLRWDNKMVTVSLPSAAPPSAPTLSPPIWTPSGGTPFRYGTPTDRPWTGDWNGDGRDTPGGYRGGKFFAQNQSGTPDTIVTWSSPGATPVVGDWNGDGRSTVGLWKAGVFQLRDTLTNSGARDTTIQYGRTGDLPFVGDWNGDGRTDMGYKRGNVYYLRYLGSFRFGSPTDTPVIGDWNGDGTDTIGLKHGNTYLLSNDNKTVAYTVAAGLPADVAVAGDFAGDGTTELTTIRRIS</sequence>
<evidence type="ECO:0000259" key="2">
    <source>
        <dbReference type="Pfam" id="PF13360"/>
    </source>
</evidence>
<dbReference type="AlphaFoldDB" id="A0AAU8DTB7"/>
<evidence type="ECO:0000256" key="1">
    <source>
        <dbReference type="SAM" id="SignalP"/>
    </source>
</evidence>
<dbReference type="RefSeq" id="WP_353650865.1">
    <property type="nucleotide sequence ID" value="NZ_CP159218.1"/>
</dbReference>
<gene>
    <name evidence="3" type="ORF">ABLG96_08210</name>
</gene>
<dbReference type="Gene3D" id="2.130.10.10">
    <property type="entry name" value="YVTN repeat-like/Quinoprotein amine dehydrogenase"/>
    <property type="match status" value="1"/>
</dbReference>
<name>A0AAU8DTB7_9ACTN</name>
<dbReference type="InterPro" id="IPR028994">
    <property type="entry name" value="Integrin_alpha_N"/>
</dbReference>
<evidence type="ECO:0000313" key="3">
    <source>
        <dbReference type="EMBL" id="XCG65259.1"/>
    </source>
</evidence>
<dbReference type="InterPro" id="IPR015943">
    <property type="entry name" value="WD40/YVTN_repeat-like_dom_sf"/>
</dbReference>
<feature type="chain" id="PRO_5043952853" evidence="1">
    <location>
        <begin position="29"/>
        <end position="676"/>
    </location>
</feature>
<dbReference type="Gene3D" id="2.140.10.10">
    <property type="entry name" value="Quinoprotein alcohol dehydrogenase-like superfamily"/>
    <property type="match status" value="1"/>
</dbReference>
<feature type="domain" description="Pyrrolo-quinoline quinone repeat" evidence="2">
    <location>
        <begin position="122"/>
        <end position="268"/>
    </location>
</feature>
<dbReference type="SUPFAM" id="SSF69318">
    <property type="entry name" value="Integrin alpha N-terminal domain"/>
    <property type="match status" value="1"/>
</dbReference>
<reference evidence="3" key="1">
    <citation type="submission" date="2024-05" db="EMBL/GenBank/DDBJ databases">
        <authorList>
            <person name="Cai S.Y."/>
            <person name="Jin L.M."/>
            <person name="Li H.R."/>
        </authorList>
    </citation>
    <scope>NUCLEOTIDE SEQUENCE</scope>
    <source>
        <strain evidence="3">A5-74</strain>
    </source>
</reference>
<organism evidence="3">
    <name type="scientific">Nakamurella sp. A5-74</name>
    <dbReference type="NCBI Taxonomy" id="3158264"/>
    <lineage>
        <taxon>Bacteria</taxon>
        <taxon>Bacillati</taxon>
        <taxon>Actinomycetota</taxon>
        <taxon>Actinomycetes</taxon>
        <taxon>Nakamurellales</taxon>
        <taxon>Nakamurellaceae</taxon>
        <taxon>Nakamurella</taxon>
    </lineage>
</organism>
<dbReference type="Pfam" id="PF13360">
    <property type="entry name" value="PQQ_2"/>
    <property type="match status" value="1"/>
</dbReference>
<proteinExistence type="predicted"/>
<dbReference type="InterPro" id="IPR002372">
    <property type="entry name" value="PQQ_rpt_dom"/>
</dbReference>
<feature type="signal peptide" evidence="1">
    <location>
        <begin position="1"/>
        <end position="28"/>
    </location>
</feature>
<protein>
    <submittedName>
        <fullName evidence="3">PQQ-binding-like beta-propeller repeat protein</fullName>
    </submittedName>
</protein>